<gene>
    <name evidence="2" type="ORF">DRF65_08475</name>
</gene>
<keyword evidence="3" id="KW-1185">Reference proteome</keyword>
<proteinExistence type="predicted"/>
<sequence>MVSNVVQSLQKNYQKLRLIGIFLLTQVFIVAIILIALQTIILKNIQNEFIETIKKSNTEMTQSDYTFGTFYNQALKAELLKIKDIQPHHSGTSRIMKVRMKIGNETSNIRIEQDSQNKNEFWIFWDKYWFGNGDEEVGRFYSNTFH</sequence>
<organism evidence="2 3">
    <name type="scientific">Chryseobacterium pennae</name>
    <dbReference type="NCBI Taxonomy" id="2258962"/>
    <lineage>
        <taxon>Bacteria</taxon>
        <taxon>Pseudomonadati</taxon>
        <taxon>Bacteroidota</taxon>
        <taxon>Flavobacteriia</taxon>
        <taxon>Flavobacteriales</taxon>
        <taxon>Weeksellaceae</taxon>
        <taxon>Chryseobacterium group</taxon>
        <taxon>Chryseobacterium</taxon>
    </lineage>
</organism>
<keyword evidence="1" id="KW-1133">Transmembrane helix</keyword>
<dbReference type="AlphaFoldDB" id="A0A3D9CAD7"/>
<dbReference type="EMBL" id="QNVT01000006">
    <property type="protein sequence ID" value="REC62847.1"/>
    <property type="molecule type" value="Genomic_DNA"/>
</dbReference>
<evidence type="ECO:0000313" key="2">
    <source>
        <dbReference type="EMBL" id="REC62847.1"/>
    </source>
</evidence>
<evidence type="ECO:0000313" key="3">
    <source>
        <dbReference type="Proteomes" id="UP000256686"/>
    </source>
</evidence>
<dbReference type="Proteomes" id="UP000256686">
    <property type="component" value="Unassembled WGS sequence"/>
</dbReference>
<evidence type="ECO:0000256" key="1">
    <source>
        <dbReference type="SAM" id="Phobius"/>
    </source>
</evidence>
<keyword evidence="1" id="KW-0472">Membrane</keyword>
<protein>
    <submittedName>
        <fullName evidence="2">Uncharacterized protein</fullName>
    </submittedName>
</protein>
<comment type="caution">
    <text evidence="2">The sequence shown here is derived from an EMBL/GenBank/DDBJ whole genome shotgun (WGS) entry which is preliminary data.</text>
</comment>
<reference evidence="3" key="1">
    <citation type="submission" date="2018-06" db="EMBL/GenBank/DDBJ databases">
        <authorList>
            <person name="Lum Nde A."/>
            <person name="Hugo C."/>
        </authorList>
    </citation>
    <scope>NUCLEOTIDE SEQUENCE [LARGE SCALE GENOMIC DNA]</scope>
    <source>
        <strain evidence="3">1_F178</strain>
    </source>
</reference>
<keyword evidence="1" id="KW-0812">Transmembrane</keyword>
<feature type="transmembrane region" description="Helical" evidence="1">
    <location>
        <begin position="21"/>
        <end position="42"/>
    </location>
</feature>
<accession>A0A3D9CAD7</accession>
<name>A0A3D9CAD7_9FLAO</name>